<dbReference type="STRING" id="452637.Oter_0643"/>
<proteinExistence type="predicted"/>
<dbReference type="EMBL" id="CP001032">
    <property type="protein sequence ID" value="ACB73933.1"/>
    <property type="molecule type" value="Genomic_DNA"/>
</dbReference>
<dbReference type="HOGENOM" id="CLU_808786_0_0_0"/>
<evidence type="ECO:0000313" key="2">
    <source>
        <dbReference type="Proteomes" id="UP000007013"/>
    </source>
</evidence>
<reference evidence="1 2" key="1">
    <citation type="journal article" date="2011" name="J. Bacteriol.">
        <title>Genome sequence of the verrucomicrobium Opitutus terrae PB90-1, an abundant inhabitant of rice paddy soil ecosystems.</title>
        <authorList>
            <person name="van Passel M.W."/>
            <person name="Kant R."/>
            <person name="Palva A."/>
            <person name="Copeland A."/>
            <person name="Lucas S."/>
            <person name="Lapidus A."/>
            <person name="Glavina del Rio T."/>
            <person name="Pitluck S."/>
            <person name="Goltsman E."/>
            <person name="Clum A."/>
            <person name="Sun H."/>
            <person name="Schmutz J."/>
            <person name="Larimer F.W."/>
            <person name="Land M.L."/>
            <person name="Hauser L."/>
            <person name="Kyrpides N."/>
            <person name="Mikhailova N."/>
            <person name="Richardson P.P."/>
            <person name="Janssen P.H."/>
            <person name="de Vos W.M."/>
            <person name="Smidt H."/>
        </authorList>
    </citation>
    <scope>NUCLEOTIDE SEQUENCE [LARGE SCALE GENOMIC DNA]</scope>
    <source>
        <strain evidence="2">DSM 11246 / JCM 15787 / PB90-1</strain>
    </source>
</reference>
<name>B1ZTI8_OPITP</name>
<dbReference type="Gene3D" id="3.30.1490.300">
    <property type="match status" value="1"/>
</dbReference>
<sequence>MLFAAKTKGYFVEQNEHTIRMARTSAPAVPFAIEEVVEFAASDPAALADAIRRMQPKRPPSGFLNAVCGVYPPRRVLRRATLEPKKLKEPGYLAEVLSTQLRVEPDKHMVQVLNANDGLDFDPAKLNQKEVLFCGMLTEEANSTQDGLLERSIYPDRLELGSVAMLGGMVDYLAFNKSKTPVLILEVNSEATHSFIVTAGGVEASRPIAQGLNAMVPVVQKELGLKDEESARKLFFSNTFDFTGMGPLLVKKLLKELQSSIGFYEVQTGQSVGQVLCTSLPAKLAWLETAIASALGVATLQLNLLPWLQSRQITVPENVFAGPIDAQWLGLFGLMASYNVVPDAAVPEKKE</sequence>
<dbReference type="AlphaFoldDB" id="B1ZTI8"/>
<accession>B1ZTI8</accession>
<dbReference type="Gene3D" id="3.30.420.40">
    <property type="match status" value="2"/>
</dbReference>
<evidence type="ECO:0000313" key="1">
    <source>
        <dbReference type="EMBL" id="ACB73933.1"/>
    </source>
</evidence>
<organism evidence="1 2">
    <name type="scientific">Opitutus terrae (strain DSM 11246 / JCM 15787 / PB90-1)</name>
    <dbReference type="NCBI Taxonomy" id="452637"/>
    <lineage>
        <taxon>Bacteria</taxon>
        <taxon>Pseudomonadati</taxon>
        <taxon>Verrucomicrobiota</taxon>
        <taxon>Opitutia</taxon>
        <taxon>Opitutales</taxon>
        <taxon>Opitutaceae</taxon>
        <taxon>Opitutus</taxon>
    </lineage>
</organism>
<evidence type="ECO:0008006" key="3">
    <source>
        <dbReference type="Google" id="ProtNLM"/>
    </source>
</evidence>
<keyword evidence="2" id="KW-1185">Reference proteome</keyword>
<dbReference type="eggNOG" id="ENOG5033UG5">
    <property type="taxonomic scope" value="Bacteria"/>
</dbReference>
<gene>
    <name evidence="1" type="ordered locus">Oter_0643</name>
</gene>
<protein>
    <recommendedName>
        <fullName evidence="3">Tfp pilus assembly protein ATPase PilM-like protein</fullName>
    </recommendedName>
</protein>
<dbReference type="Proteomes" id="UP000007013">
    <property type="component" value="Chromosome"/>
</dbReference>
<dbReference type="KEGG" id="ote:Oter_0643"/>